<evidence type="ECO:0000256" key="1">
    <source>
        <dbReference type="ARBA" id="ARBA00000365"/>
    </source>
</evidence>
<keyword evidence="6" id="KW-0326">Glycosidase</keyword>
<dbReference type="InterPro" id="IPR054723">
    <property type="entry name" value="Ams1-like_N"/>
</dbReference>
<dbReference type="InterPro" id="IPR041147">
    <property type="entry name" value="GH38_C"/>
</dbReference>
<dbReference type="GO" id="GO:0046872">
    <property type="term" value="F:metal ion binding"/>
    <property type="evidence" value="ECO:0007669"/>
    <property type="project" value="UniProtKB-KW"/>
</dbReference>
<dbReference type="SUPFAM" id="SSF88713">
    <property type="entry name" value="Glycoside hydrolase/deacetylase"/>
    <property type="match status" value="1"/>
</dbReference>
<dbReference type="FunFam" id="3.20.110.10:FF:000002">
    <property type="entry name" value="alpha-mannosidase 2C1 isoform X1"/>
    <property type="match status" value="1"/>
</dbReference>
<evidence type="ECO:0000256" key="2">
    <source>
        <dbReference type="ARBA" id="ARBA00009792"/>
    </source>
</evidence>
<sequence>MPREEGEEGRRRAEGGAGPCPQRPRGTEGGRETTGGPLSASARSSPLPHWGSPGSRESSAARKKGKRRRLSRGLGRPMEGDSGSRSETSGRRSRESWEAVGLGKAERSIKESSLLFLAPLGADRAYVRLGSKGRIRKPYQKENNFGPEEGMAGARSDLKASLLKHRRTTFERVEKFISQDYFVDCNLRGRLLGDRCALVSLSYFKTSKRIPYSEAIGEEFSPIKVGDSFGQTWHTCWFKVELSIPKKWTGKEVHLLWESDGEGMVWRDAQPVQSLTREGEKTSYMLTDSLKETDPHGLTLYLEVACNGLFGAGKGSMIAPPDLDKTFSLNRAELVIYNRDVRELLVDFEILLDMAKLLGEENQRSFQALYVANQMVNLCDVDNPATFPAVHELARSVFCQKNGESQHIIHAMGHCHIDTAWLWPYEETVRKCARSWVTVIRLMEKNPDFTFVCSQAQQFEWVKAYYPGLYATIQEFAKRGRFIPVGGTWVEMDGNLPSGESMVRQFLQGQRFFQQEFGKLCLEFWLPDTFGYSAQLPQIMRGCGICRFLTQKLSWNLVNTFPHNTFSWEGIDGSRVLAHFPPADSYGLSGRVEEMLRTVKNNKDKGRVNHSVALFGFGDGGGGPTQKMLDRLLRMKDTDGLPRVQMSVPDRFFSALEEEKAQLCTWVGELFLELHNGTYTTHGQIKKGNRECERLLHDVEILSSLALVQKSSFQYPSAQLQHLWRLLLLNQFHDVLPGSCIQLVVEDAMRYYSEIRSSGAQLLKDATRSLCGELLANRDKSSDTILVINTLPWERTEVISRTGPQGSETLALVTVPSMGFCVLQESLPPPHPVTVSKEADGSVTLANGIIQACLDPLGRVVSLSLLHPEREAVPEGCQANQFVMFDDVPLYWDAWDVMDYHLETRKPINHLLKPLEISIPGGLRGSVTFSLQLSKSSVLTQEVILDAASPYISFRTQVDWNEAHKFLKVEFPAKVRSPNATYEIQFGHLQRPTHWNTSWDWARFEVWNHKWADLSEHGFGVALLNDCKYGCSVHGNVMSLSLLRAPKSPDATADIGRHQFTYAVMPHLDSFQDAEVIRQAYNLNFPLHGTEGSPLGPGPVWSAFSVLSPAIVLETVKQAEDRPDALVIRLYESHGSTVDTWLQMGFPVHEAVVCDLLERPDPHISLVLEEHRLKLSFRPFQILSILLVLKGQSRA</sequence>
<dbReference type="SUPFAM" id="SSF88688">
    <property type="entry name" value="Families 57/38 glycoside transferase middle domain"/>
    <property type="match status" value="1"/>
</dbReference>
<dbReference type="PANTHER" id="PTHR46017">
    <property type="entry name" value="ALPHA-MANNOSIDASE 2C1"/>
    <property type="match status" value="1"/>
</dbReference>
<dbReference type="Proteomes" id="UP001474421">
    <property type="component" value="Unassembled WGS sequence"/>
</dbReference>
<evidence type="ECO:0000313" key="9">
    <source>
        <dbReference type="EMBL" id="KAK9393874.1"/>
    </source>
</evidence>
<dbReference type="PANTHER" id="PTHR46017:SF1">
    <property type="entry name" value="ALPHA-MANNOSIDASE 2C1"/>
    <property type="match status" value="1"/>
</dbReference>
<comment type="similarity">
    <text evidence="2">Belongs to the glycosyl hydrolase 38 family.</text>
</comment>
<dbReference type="CDD" id="cd10813">
    <property type="entry name" value="GH38N_AMII_Man2C1"/>
    <property type="match status" value="1"/>
</dbReference>
<dbReference type="InterPro" id="IPR011682">
    <property type="entry name" value="Glyco_hydro_38_C"/>
</dbReference>
<dbReference type="Gene3D" id="3.20.110.10">
    <property type="entry name" value="Glycoside hydrolase 38, N terminal domain"/>
    <property type="match status" value="1"/>
</dbReference>
<dbReference type="InterPro" id="IPR037094">
    <property type="entry name" value="Glyco_hydro_38_cen_sf"/>
</dbReference>
<dbReference type="Pfam" id="PF07748">
    <property type="entry name" value="Glyco_hydro_38C"/>
    <property type="match status" value="1"/>
</dbReference>
<accession>A0AAW1AVG0</accession>
<name>A0AAW1AVG0_CROAD</name>
<dbReference type="GO" id="GO:0030246">
    <property type="term" value="F:carbohydrate binding"/>
    <property type="evidence" value="ECO:0007669"/>
    <property type="project" value="InterPro"/>
</dbReference>
<dbReference type="InterPro" id="IPR011013">
    <property type="entry name" value="Gal_mutarotase_sf_dom"/>
</dbReference>
<dbReference type="FunFam" id="2.70.98.30:FF:000001">
    <property type="entry name" value="alpha-mannosidase 2C1 isoform X2"/>
    <property type="match status" value="1"/>
</dbReference>
<dbReference type="Pfam" id="PF22907">
    <property type="entry name" value="Ams1-like_1st"/>
    <property type="match status" value="1"/>
</dbReference>
<dbReference type="InterPro" id="IPR011330">
    <property type="entry name" value="Glyco_hydro/deAcase_b/a-brl"/>
</dbReference>
<protein>
    <recommendedName>
        <fullName evidence="3">alpha-mannosidase</fullName>
        <ecNumber evidence="3">3.2.1.24</ecNumber>
    </recommendedName>
</protein>
<dbReference type="GO" id="GO:0004559">
    <property type="term" value="F:alpha-mannosidase activity"/>
    <property type="evidence" value="ECO:0007669"/>
    <property type="project" value="UniProtKB-EC"/>
</dbReference>
<comment type="catalytic activity">
    <reaction evidence="1">
        <text>Hydrolysis of terminal, non-reducing alpha-D-mannose residues in alpha-D-mannosides.</text>
        <dbReference type="EC" id="3.2.1.24"/>
    </reaction>
</comment>
<evidence type="ECO:0000256" key="3">
    <source>
        <dbReference type="ARBA" id="ARBA00012752"/>
    </source>
</evidence>
<gene>
    <name evidence="9" type="ORF">NXF25_015537</name>
</gene>
<dbReference type="SMART" id="SM00872">
    <property type="entry name" value="Alpha-mann_mid"/>
    <property type="match status" value="1"/>
</dbReference>
<dbReference type="InterPro" id="IPR000602">
    <property type="entry name" value="Glyco_hydro_38_N"/>
</dbReference>
<dbReference type="FunFam" id="1.20.1270.50:FF:000004">
    <property type="entry name" value="alpha-mannosidase 2C1 isoform X1"/>
    <property type="match status" value="1"/>
</dbReference>
<feature type="domain" description="Glycoside hydrolase family 38 central" evidence="8">
    <location>
        <begin position="673"/>
        <end position="752"/>
    </location>
</feature>
<dbReference type="Gene3D" id="2.70.98.30">
    <property type="entry name" value="Golgi alpha-mannosidase II, domain 4"/>
    <property type="match status" value="1"/>
</dbReference>
<feature type="compositionally biased region" description="Basic and acidic residues" evidence="7">
    <location>
        <begin position="1"/>
        <end position="14"/>
    </location>
</feature>
<organism evidence="9 10">
    <name type="scientific">Crotalus adamanteus</name>
    <name type="common">Eastern diamondback rattlesnake</name>
    <dbReference type="NCBI Taxonomy" id="8729"/>
    <lineage>
        <taxon>Eukaryota</taxon>
        <taxon>Metazoa</taxon>
        <taxon>Chordata</taxon>
        <taxon>Craniata</taxon>
        <taxon>Vertebrata</taxon>
        <taxon>Euteleostomi</taxon>
        <taxon>Lepidosauria</taxon>
        <taxon>Squamata</taxon>
        <taxon>Bifurcata</taxon>
        <taxon>Unidentata</taxon>
        <taxon>Episquamata</taxon>
        <taxon>Toxicofera</taxon>
        <taxon>Serpentes</taxon>
        <taxon>Colubroidea</taxon>
        <taxon>Viperidae</taxon>
        <taxon>Crotalinae</taxon>
        <taxon>Crotalus</taxon>
    </lineage>
</organism>
<dbReference type="Pfam" id="PF09261">
    <property type="entry name" value="Alpha-mann_mid"/>
    <property type="match status" value="1"/>
</dbReference>
<keyword evidence="5" id="KW-0378">Hydrolase</keyword>
<dbReference type="EMBL" id="JAOTOJ010000012">
    <property type="protein sequence ID" value="KAK9393874.1"/>
    <property type="molecule type" value="Genomic_DNA"/>
</dbReference>
<dbReference type="Pfam" id="PF17677">
    <property type="entry name" value="Glyco_hydro38C2"/>
    <property type="match status" value="1"/>
</dbReference>
<evidence type="ECO:0000313" key="10">
    <source>
        <dbReference type="Proteomes" id="UP001474421"/>
    </source>
</evidence>
<keyword evidence="4" id="KW-0479">Metal-binding</keyword>
<dbReference type="InterPro" id="IPR015341">
    <property type="entry name" value="Glyco_hydro_38_cen"/>
</dbReference>
<dbReference type="AlphaFoldDB" id="A0AAW1AVG0"/>
<evidence type="ECO:0000256" key="7">
    <source>
        <dbReference type="SAM" id="MobiDB-lite"/>
    </source>
</evidence>
<dbReference type="Pfam" id="PF01074">
    <property type="entry name" value="Glyco_hydro_38N"/>
    <property type="match status" value="1"/>
</dbReference>
<dbReference type="EC" id="3.2.1.24" evidence="3"/>
<feature type="compositionally biased region" description="Basic and acidic residues" evidence="7">
    <location>
        <begin position="78"/>
        <end position="97"/>
    </location>
</feature>
<dbReference type="SUPFAM" id="SSF74650">
    <property type="entry name" value="Galactose mutarotase-like"/>
    <property type="match status" value="1"/>
</dbReference>
<dbReference type="GO" id="GO:0009313">
    <property type="term" value="P:oligosaccharide catabolic process"/>
    <property type="evidence" value="ECO:0007669"/>
    <property type="project" value="TreeGrafter"/>
</dbReference>
<dbReference type="GO" id="GO:0006013">
    <property type="term" value="P:mannose metabolic process"/>
    <property type="evidence" value="ECO:0007669"/>
    <property type="project" value="InterPro"/>
</dbReference>
<evidence type="ECO:0000256" key="5">
    <source>
        <dbReference type="ARBA" id="ARBA00022801"/>
    </source>
</evidence>
<evidence type="ECO:0000256" key="4">
    <source>
        <dbReference type="ARBA" id="ARBA00022723"/>
    </source>
</evidence>
<evidence type="ECO:0000259" key="8">
    <source>
        <dbReference type="SMART" id="SM00872"/>
    </source>
</evidence>
<reference evidence="9 10" key="1">
    <citation type="journal article" date="2024" name="Proc. Natl. Acad. Sci. U.S.A.">
        <title>The genetic regulatory architecture and epigenomic basis for age-related changes in rattlesnake venom.</title>
        <authorList>
            <person name="Hogan M.P."/>
            <person name="Holding M.L."/>
            <person name="Nystrom G.S."/>
            <person name="Colston T.J."/>
            <person name="Bartlett D.A."/>
            <person name="Mason A.J."/>
            <person name="Ellsworth S.A."/>
            <person name="Rautsaw R.M."/>
            <person name="Lawrence K.C."/>
            <person name="Strickland J.L."/>
            <person name="He B."/>
            <person name="Fraser P."/>
            <person name="Margres M.J."/>
            <person name="Gilbert D.M."/>
            <person name="Gibbs H.L."/>
            <person name="Parkinson C.L."/>
            <person name="Rokyta D.R."/>
        </authorList>
    </citation>
    <scope>NUCLEOTIDE SEQUENCE [LARGE SCALE GENOMIC DNA]</scope>
    <source>
        <strain evidence="9">DRR0105</strain>
    </source>
</reference>
<keyword evidence="10" id="KW-1185">Reference proteome</keyword>
<comment type="caution">
    <text evidence="9">The sequence shown here is derived from an EMBL/GenBank/DDBJ whole genome shotgun (WGS) entry which is preliminary data.</text>
</comment>
<dbReference type="Gene3D" id="1.20.1270.50">
    <property type="entry name" value="Glycoside hydrolase family 38, central domain"/>
    <property type="match status" value="1"/>
</dbReference>
<feature type="compositionally biased region" description="Low complexity" evidence="7">
    <location>
        <begin position="34"/>
        <end position="48"/>
    </location>
</feature>
<dbReference type="InterPro" id="IPR028995">
    <property type="entry name" value="Glyco_hydro_57/38_cen_sf"/>
</dbReference>
<dbReference type="InterPro" id="IPR027291">
    <property type="entry name" value="Glyco_hydro_38_N_sf"/>
</dbReference>
<evidence type="ECO:0000256" key="6">
    <source>
        <dbReference type="ARBA" id="ARBA00023295"/>
    </source>
</evidence>
<feature type="region of interest" description="Disordered" evidence="7">
    <location>
        <begin position="1"/>
        <end position="102"/>
    </location>
</feature>
<feature type="compositionally biased region" description="Basic residues" evidence="7">
    <location>
        <begin position="61"/>
        <end position="71"/>
    </location>
</feature>
<proteinExistence type="inferred from homology"/>